<dbReference type="InterPro" id="IPR000772">
    <property type="entry name" value="Ricin_B_lectin"/>
</dbReference>
<dbReference type="AlphaFoldDB" id="A0A9X4R8L3"/>
<name>A0A9X4R8L3_9BURK</name>
<feature type="domain" description="Ricin B lectin" evidence="2">
    <location>
        <begin position="427"/>
        <end position="567"/>
    </location>
</feature>
<feature type="chain" id="PRO_5040746508" evidence="1">
    <location>
        <begin position="26"/>
        <end position="571"/>
    </location>
</feature>
<evidence type="ECO:0000259" key="2">
    <source>
        <dbReference type="SMART" id="SM00458"/>
    </source>
</evidence>
<dbReference type="SUPFAM" id="SSF50370">
    <property type="entry name" value="Ricin B-like lectins"/>
    <property type="match status" value="1"/>
</dbReference>
<evidence type="ECO:0000313" key="4">
    <source>
        <dbReference type="Proteomes" id="UP001152766"/>
    </source>
</evidence>
<dbReference type="SMART" id="SM00458">
    <property type="entry name" value="RICIN"/>
    <property type="match status" value="1"/>
</dbReference>
<dbReference type="PROSITE" id="PS50231">
    <property type="entry name" value="RICIN_B_LECTIN"/>
    <property type="match status" value="1"/>
</dbReference>
<comment type="caution">
    <text evidence="3">The sequence shown here is derived from an EMBL/GenBank/DDBJ whole genome shotgun (WGS) entry which is preliminary data.</text>
</comment>
<gene>
    <name evidence="3" type="ORF">EXJ73_12915</name>
</gene>
<keyword evidence="1" id="KW-0732">Signal</keyword>
<keyword evidence="4" id="KW-1185">Reference proteome</keyword>
<dbReference type="Gene3D" id="2.80.10.50">
    <property type="match status" value="1"/>
</dbReference>
<dbReference type="InterPro" id="IPR035992">
    <property type="entry name" value="Ricin_B-like_lectins"/>
</dbReference>
<dbReference type="RefSeq" id="WP_268147953.1">
    <property type="nucleotide sequence ID" value="NZ_JAPPUW010000003.1"/>
</dbReference>
<proteinExistence type="predicted"/>
<dbReference type="PROSITE" id="PS51257">
    <property type="entry name" value="PROKAR_LIPOPROTEIN"/>
    <property type="match status" value="1"/>
</dbReference>
<organism evidence="3 4">
    <name type="scientific">Pelomonas aquatica</name>
    <dbReference type="NCBI Taxonomy" id="431058"/>
    <lineage>
        <taxon>Bacteria</taxon>
        <taxon>Pseudomonadati</taxon>
        <taxon>Pseudomonadota</taxon>
        <taxon>Betaproteobacteria</taxon>
        <taxon>Burkholderiales</taxon>
        <taxon>Sphaerotilaceae</taxon>
        <taxon>Roseateles</taxon>
    </lineage>
</organism>
<dbReference type="Pfam" id="PF14200">
    <property type="entry name" value="RicinB_lectin_2"/>
    <property type="match status" value="1"/>
</dbReference>
<feature type="signal peptide" evidence="1">
    <location>
        <begin position="1"/>
        <end position="25"/>
    </location>
</feature>
<dbReference type="EMBL" id="SGUG01000017">
    <property type="protein sequence ID" value="MDG0863368.1"/>
    <property type="molecule type" value="Genomic_DNA"/>
</dbReference>
<evidence type="ECO:0000313" key="3">
    <source>
        <dbReference type="EMBL" id="MDG0863368.1"/>
    </source>
</evidence>
<dbReference type="Proteomes" id="UP001152766">
    <property type="component" value="Unassembled WGS sequence"/>
</dbReference>
<accession>A0A9X4R8L3</accession>
<protein>
    <submittedName>
        <fullName evidence="3">DUF3472 domain-containing protein</fullName>
    </submittedName>
</protein>
<evidence type="ECO:0000256" key="1">
    <source>
        <dbReference type="SAM" id="SignalP"/>
    </source>
</evidence>
<dbReference type="CDD" id="cd00161">
    <property type="entry name" value="beta-trefoil_Ricin-like"/>
    <property type="match status" value="1"/>
</dbReference>
<dbReference type="InterPro" id="IPR021862">
    <property type="entry name" value="DUF3472"/>
</dbReference>
<reference evidence="3" key="1">
    <citation type="submission" date="2019-02" db="EMBL/GenBank/DDBJ databases">
        <title>Draft genome of the type strain Pelomonas aquatica CCUG 52575T.</title>
        <authorList>
            <person name="Gomila M."/>
            <person name="Lalucat J."/>
        </authorList>
    </citation>
    <scope>NUCLEOTIDE SEQUENCE</scope>
    <source>
        <strain evidence="3">CCUG 52575</strain>
    </source>
</reference>
<sequence length="571" mass="59184">MKITNTAACALALAASLAACGGGSATPPEARAAVAPTAHALAAAAPQPQGGCPAGAVLAALTPDAGQARDGSVFSATLYDPTIESGNTTHQPRKLKVRVTLGGQPVQGCAVNWLPRDNGNADKDGSGWVFPDAPTTDFNGIASAWWTAGRANRQTLDVGLRRADGSAAAVEIRGQSRGHVTRANSIHVSWKTPAWQKFSAEVTPHSWPATTYYEVIGFNGGYGGIQSQQLLFSLWDVGGVSPVVVDPGISACTNFGGEGTGIKCEAAYTPEVGATYRFELEVAALADGRQDYSMFFTDPRDGQRKKLGTLRSPKVLAQSGAYGFVEDWSDTAKSCLGNPVRAATYGRVRYQGADGVWVDVKKALGDAVYTPDHNEVCANYRFEYLDDGRFRLSTGGQNVGRPLNLPGVPRAVPMPYEPPVAPPPLVPGLNVVGSQGALGSALDIPAASTTPGTKVEIYPTHGGVAQQWTVAETLAGSGIYTLVNPRSGLALAVAGGATAAGSRVSIEPPDGTAVQQWRIVPVRSGVYALVHVASGLVLDTQGGAIGALTPVVIATPESSPTQEWSFASLAP</sequence>
<dbReference type="Pfam" id="PF11958">
    <property type="entry name" value="DUF3472"/>
    <property type="match status" value="1"/>
</dbReference>